<gene>
    <name evidence="1" type="ORF">DPMN_008886</name>
</gene>
<accession>A0A9D4MX15</accession>
<evidence type="ECO:0000313" key="1">
    <source>
        <dbReference type="EMBL" id="KAH3884900.1"/>
    </source>
</evidence>
<keyword evidence="2" id="KW-1185">Reference proteome</keyword>
<sequence>MDITTLLFVYSGHKGPHDDSGQVDDNSLHNGPNEYFSLARLNEKLNTWKRDKPQFNKVIALLLP</sequence>
<dbReference type="EMBL" id="JAIWYP010000001">
    <property type="protein sequence ID" value="KAH3884900.1"/>
    <property type="molecule type" value="Genomic_DNA"/>
</dbReference>
<name>A0A9D4MX15_DREPO</name>
<organism evidence="1 2">
    <name type="scientific">Dreissena polymorpha</name>
    <name type="common">Zebra mussel</name>
    <name type="synonym">Mytilus polymorpha</name>
    <dbReference type="NCBI Taxonomy" id="45954"/>
    <lineage>
        <taxon>Eukaryota</taxon>
        <taxon>Metazoa</taxon>
        <taxon>Spiralia</taxon>
        <taxon>Lophotrochozoa</taxon>
        <taxon>Mollusca</taxon>
        <taxon>Bivalvia</taxon>
        <taxon>Autobranchia</taxon>
        <taxon>Heteroconchia</taxon>
        <taxon>Euheterodonta</taxon>
        <taxon>Imparidentia</taxon>
        <taxon>Neoheterodontei</taxon>
        <taxon>Myida</taxon>
        <taxon>Dreissenoidea</taxon>
        <taxon>Dreissenidae</taxon>
        <taxon>Dreissena</taxon>
    </lineage>
</organism>
<dbReference type="AlphaFoldDB" id="A0A9D4MX15"/>
<reference evidence="1" key="2">
    <citation type="submission" date="2020-11" db="EMBL/GenBank/DDBJ databases">
        <authorList>
            <person name="McCartney M.A."/>
            <person name="Auch B."/>
            <person name="Kono T."/>
            <person name="Mallez S."/>
            <person name="Becker A."/>
            <person name="Gohl D.M."/>
            <person name="Silverstein K.A.T."/>
            <person name="Koren S."/>
            <person name="Bechman K.B."/>
            <person name="Herman A."/>
            <person name="Abrahante J.E."/>
            <person name="Garbe J."/>
        </authorList>
    </citation>
    <scope>NUCLEOTIDE SEQUENCE</scope>
    <source>
        <strain evidence="1">Duluth1</strain>
        <tissue evidence="1">Whole animal</tissue>
    </source>
</reference>
<dbReference type="Proteomes" id="UP000828390">
    <property type="component" value="Unassembled WGS sequence"/>
</dbReference>
<comment type="caution">
    <text evidence="1">The sequence shown here is derived from an EMBL/GenBank/DDBJ whole genome shotgun (WGS) entry which is preliminary data.</text>
</comment>
<proteinExistence type="predicted"/>
<evidence type="ECO:0000313" key="2">
    <source>
        <dbReference type="Proteomes" id="UP000828390"/>
    </source>
</evidence>
<reference evidence="1" key="1">
    <citation type="journal article" date="2019" name="bioRxiv">
        <title>The Genome of the Zebra Mussel, Dreissena polymorpha: A Resource for Invasive Species Research.</title>
        <authorList>
            <person name="McCartney M.A."/>
            <person name="Auch B."/>
            <person name="Kono T."/>
            <person name="Mallez S."/>
            <person name="Zhang Y."/>
            <person name="Obille A."/>
            <person name="Becker A."/>
            <person name="Abrahante J.E."/>
            <person name="Garbe J."/>
            <person name="Badalamenti J.P."/>
            <person name="Herman A."/>
            <person name="Mangelson H."/>
            <person name="Liachko I."/>
            <person name="Sullivan S."/>
            <person name="Sone E.D."/>
            <person name="Koren S."/>
            <person name="Silverstein K.A.T."/>
            <person name="Beckman K.B."/>
            <person name="Gohl D.M."/>
        </authorList>
    </citation>
    <scope>NUCLEOTIDE SEQUENCE</scope>
    <source>
        <strain evidence="1">Duluth1</strain>
        <tissue evidence="1">Whole animal</tissue>
    </source>
</reference>
<protein>
    <submittedName>
        <fullName evidence="1">Uncharacterized protein</fullName>
    </submittedName>
</protein>